<dbReference type="AlphaFoldDB" id="A0A2H1YJ96"/>
<gene>
    <name evidence="1" type="ORF">TNO020_440366</name>
</gene>
<organism evidence="1 2">
    <name type="scientific">Tenacibaculum piscium</name>
    <dbReference type="NCBI Taxonomy" id="1458515"/>
    <lineage>
        <taxon>Bacteria</taxon>
        <taxon>Pseudomonadati</taxon>
        <taxon>Bacteroidota</taxon>
        <taxon>Flavobacteriia</taxon>
        <taxon>Flavobacteriales</taxon>
        <taxon>Flavobacteriaceae</taxon>
        <taxon>Tenacibaculum</taxon>
    </lineage>
</organism>
<keyword evidence="2" id="KW-1185">Reference proteome</keyword>
<evidence type="ECO:0000313" key="1">
    <source>
        <dbReference type="EMBL" id="SOS75579.1"/>
    </source>
</evidence>
<sequence length="157" mass="18562">MIRCTDVEPTDYPGPAKPITFSNIIKSSHKEREFKVKFHQKEASLKNIDYSIFIENKSYAPVKSETTFKITSKDDNFELFFTPYEEESIGKELSFVYEVYIDNDLFIKKEITLKTKYKYPKANKYKNSHIALEELKVSNNNYIKEISKDKKMIILEF</sequence>
<name>A0A2H1YJ96_9FLAO</name>
<dbReference type="Proteomes" id="UP000234211">
    <property type="component" value="Unassembled WGS sequence"/>
</dbReference>
<reference evidence="2" key="1">
    <citation type="submission" date="2017-11" db="EMBL/GenBank/DDBJ databases">
        <authorList>
            <person name="Duchaud E."/>
        </authorList>
    </citation>
    <scope>NUCLEOTIDE SEQUENCE [LARGE SCALE GENOMIC DNA]</scope>
    <source>
        <strain evidence="2">Tenacibaculum sp. TNO020</strain>
    </source>
</reference>
<dbReference type="EMBL" id="OENF01000039">
    <property type="protein sequence ID" value="SOS75579.1"/>
    <property type="molecule type" value="Genomic_DNA"/>
</dbReference>
<protein>
    <submittedName>
        <fullName evidence="1">Uncharacterized protein</fullName>
    </submittedName>
</protein>
<proteinExistence type="predicted"/>
<evidence type="ECO:0000313" key="2">
    <source>
        <dbReference type="Proteomes" id="UP000234211"/>
    </source>
</evidence>
<accession>A0A2H1YJ96</accession>